<dbReference type="Pfam" id="PF00596">
    <property type="entry name" value="Aldolase_II"/>
    <property type="match status" value="1"/>
</dbReference>
<dbReference type="SMART" id="SM01007">
    <property type="entry name" value="Aldolase_II"/>
    <property type="match status" value="1"/>
</dbReference>
<keyword evidence="2" id="KW-0560">Oxidoreductase</keyword>
<evidence type="ECO:0000256" key="2">
    <source>
        <dbReference type="ARBA" id="ARBA00023002"/>
    </source>
</evidence>
<name>Q2CGM8_OCEGH</name>
<dbReference type="Proteomes" id="UP000003635">
    <property type="component" value="Unassembled WGS sequence"/>
</dbReference>
<reference evidence="4 5" key="1">
    <citation type="journal article" date="2010" name="J. Bacteriol.">
        <title>Genome sequences of Oceanicola granulosus HTCC2516(T) and Oceanicola batsensis HTCC2597(TDelta).</title>
        <authorList>
            <person name="Thrash J.C."/>
            <person name="Cho J.C."/>
            <person name="Vergin K.L."/>
            <person name="Giovannoni S.J."/>
        </authorList>
    </citation>
    <scope>NUCLEOTIDE SEQUENCE [LARGE SCALE GENOMIC DNA]</scope>
    <source>
        <strain evidence="5">ATCC BAA-861 / DSM 15982 / KCTC 12143 / HTCC2516</strain>
    </source>
</reference>
<dbReference type="HOGENOM" id="CLU_024866_0_0_5"/>
<evidence type="ECO:0000313" key="4">
    <source>
        <dbReference type="EMBL" id="EAR51907.1"/>
    </source>
</evidence>
<comment type="caution">
    <text evidence="4">The sequence shown here is derived from an EMBL/GenBank/DDBJ whole genome shotgun (WGS) entry which is preliminary data.</text>
</comment>
<dbReference type="Gene3D" id="3.40.50.720">
    <property type="entry name" value="NAD(P)-binding Rossmann-like Domain"/>
    <property type="match status" value="1"/>
</dbReference>
<dbReference type="GO" id="GO:0016491">
    <property type="term" value="F:oxidoreductase activity"/>
    <property type="evidence" value="ECO:0007669"/>
    <property type="project" value="UniProtKB-KW"/>
</dbReference>
<proteinExistence type="inferred from homology"/>
<dbReference type="eggNOG" id="COG1028">
    <property type="taxonomic scope" value="Bacteria"/>
</dbReference>
<dbReference type="Pfam" id="PF13561">
    <property type="entry name" value="adh_short_C2"/>
    <property type="match status" value="1"/>
</dbReference>
<dbReference type="PRINTS" id="PR00081">
    <property type="entry name" value="GDHRDH"/>
</dbReference>
<dbReference type="STRING" id="314256.OG2516_16439"/>
<comment type="similarity">
    <text evidence="1">Belongs to the short-chain dehydrogenases/reductases (SDR) family.</text>
</comment>
<protein>
    <submittedName>
        <fullName evidence="4">Short-chain dehydrogenase/reductase SDR</fullName>
    </submittedName>
</protein>
<dbReference type="InterPro" id="IPR001303">
    <property type="entry name" value="Aldolase_II/adducin_N"/>
</dbReference>
<sequence length="649" mass="69124">MENRWNDADAPRSDLELRAYTSRLIGIDPALVLHGGGNTSVKTEVEDVFGETVEAIFVKASGFDLARMWTEGFTGLALAPLLRLAELERLSDPDMVREVKRTQFEPSAANASIEAIVHAVIPHKFVDHSHADAILTLSNSALPGSIWSELFGSSVAVLPYVKPGFDLALQIKAFRDEGGFEGCDGLILENHGLFTFSDDARAAYDRHIELVDIAERHLRDRYGDLAPEDAPAQDALTLARVRKAVGHLAGTAVLSRPSCAVPAEVAGPLAGMARHGTVTPEHVIHNKPFPALIGDDIAADLATFAEDYQAYFDRAADPSLERLPLHPHWAVFADGAIRSFAPNLKRAQVSADVARTTARALLYARETGGWQGLSEDDLRGLEYWELEQAKLKKQPRDPELSGKVAVVTGAASGIGLATARRLNARGAVVVGFDINPDTPAILDGPGLAGKIVDATDDAATRAALDGIVQEFGGLDIVVCNAGTFPAGQHVADLDDATWSRSMALNLDAHMKLARAAIPLLEHGFDPAIVFMASRNVTAPGPGAAAYSVAKAGLTQLMRVLALELAPLGIRVNALHPDAVFDTGLWTAEALERSAARYGMSVADYKARNLLKAEITSDDIANAVLACVGATLRVTTGAQIPVDGGNDRVI</sequence>
<evidence type="ECO:0000313" key="5">
    <source>
        <dbReference type="Proteomes" id="UP000003635"/>
    </source>
</evidence>
<gene>
    <name evidence="4" type="ORF">OG2516_16439</name>
</gene>
<dbReference type="AlphaFoldDB" id="Q2CGM8"/>
<evidence type="ECO:0000259" key="3">
    <source>
        <dbReference type="SMART" id="SM01007"/>
    </source>
</evidence>
<evidence type="ECO:0000256" key="1">
    <source>
        <dbReference type="ARBA" id="ARBA00006484"/>
    </source>
</evidence>
<dbReference type="InterPro" id="IPR036291">
    <property type="entry name" value="NAD(P)-bd_dom_sf"/>
</dbReference>
<dbReference type="eggNOG" id="COG3347">
    <property type="taxonomic scope" value="Bacteria"/>
</dbReference>
<dbReference type="FunFam" id="3.40.50.720:FF:000084">
    <property type="entry name" value="Short-chain dehydrogenase reductase"/>
    <property type="match status" value="1"/>
</dbReference>
<dbReference type="InterPro" id="IPR036409">
    <property type="entry name" value="Aldolase_II/adducin_N_sf"/>
</dbReference>
<dbReference type="InterPro" id="IPR002347">
    <property type="entry name" value="SDR_fam"/>
</dbReference>
<dbReference type="InterPro" id="IPR020904">
    <property type="entry name" value="Sc_DH/Rdtase_CS"/>
</dbReference>
<organism evidence="4 5">
    <name type="scientific">Oceanicola granulosus (strain ATCC BAA-861 / DSM 15982 / KCTC 12143 / HTCC2516)</name>
    <dbReference type="NCBI Taxonomy" id="314256"/>
    <lineage>
        <taxon>Bacteria</taxon>
        <taxon>Pseudomonadati</taxon>
        <taxon>Pseudomonadota</taxon>
        <taxon>Alphaproteobacteria</taxon>
        <taxon>Rhodobacterales</taxon>
        <taxon>Roseobacteraceae</taxon>
        <taxon>Oceanicola</taxon>
    </lineage>
</organism>
<dbReference type="Gene3D" id="3.40.225.10">
    <property type="entry name" value="Class II aldolase/adducin N-terminal domain"/>
    <property type="match status" value="1"/>
</dbReference>
<dbReference type="SUPFAM" id="SSF53639">
    <property type="entry name" value="AraD/HMP-PK domain-like"/>
    <property type="match status" value="1"/>
</dbReference>
<dbReference type="PANTHER" id="PTHR43669:SF3">
    <property type="entry name" value="ALCOHOL DEHYDROGENASE, PUTATIVE (AFU_ORTHOLOGUE AFUA_3G03445)-RELATED"/>
    <property type="match status" value="1"/>
</dbReference>
<dbReference type="PROSITE" id="PS00061">
    <property type="entry name" value="ADH_SHORT"/>
    <property type="match status" value="1"/>
</dbReference>
<keyword evidence="5" id="KW-1185">Reference proteome</keyword>
<accession>Q2CGM8</accession>
<dbReference type="RefSeq" id="WP_007257234.1">
    <property type="nucleotide sequence ID" value="NZ_CH724111.1"/>
</dbReference>
<dbReference type="SUPFAM" id="SSF51735">
    <property type="entry name" value="NAD(P)-binding Rossmann-fold domains"/>
    <property type="match status" value="1"/>
</dbReference>
<dbReference type="EMBL" id="AAOT01000008">
    <property type="protein sequence ID" value="EAR51907.1"/>
    <property type="molecule type" value="Genomic_DNA"/>
</dbReference>
<dbReference type="PANTHER" id="PTHR43669">
    <property type="entry name" value="5-KETO-D-GLUCONATE 5-REDUCTASE"/>
    <property type="match status" value="1"/>
</dbReference>
<feature type="domain" description="Class II aldolase/adducin N-terminal" evidence="3">
    <location>
        <begin position="17"/>
        <end position="218"/>
    </location>
</feature>
<dbReference type="OrthoDB" id="9774430at2"/>